<evidence type="ECO:0000256" key="4">
    <source>
        <dbReference type="ARBA" id="ARBA00022807"/>
    </source>
</evidence>
<dbReference type="GO" id="GO:0006508">
    <property type="term" value="P:proteolysis"/>
    <property type="evidence" value="ECO:0007669"/>
    <property type="project" value="UniProtKB-KW"/>
</dbReference>
<dbReference type="OrthoDB" id="568156at2759"/>
<evidence type="ECO:0000256" key="2">
    <source>
        <dbReference type="ARBA" id="ARBA00022670"/>
    </source>
</evidence>
<keyword evidence="8" id="KW-1185">Reference proteome</keyword>
<dbReference type="Gene3D" id="3.30.310.130">
    <property type="entry name" value="Ubiquitin-related"/>
    <property type="match status" value="1"/>
</dbReference>
<dbReference type="Proteomes" id="UP000001568">
    <property type="component" value="Chromosome 12"/>
</dbReference>
<feature type="compositionally biased region" description="Basic and acidic residues" evidence="5">
    <location>
        <begin position="634"/>
        <end position="656"/>
    </location>
</feature>
<evidence type="ECO:0000256" key="5">
    <source>
        <dbReference type="SAM" id="MobiDB-lite"/>
    </source>
</evidence>
<reference evidence="7 8" key="1">
    <citation type="journal article" date="2007" name="Proc. Natl. Acad. Sci. U.S.A.">
        <title>The tiny eukaryote Ostreococcus provides genomic insights into the paradox of plankton speciation.</title>
        <authorList>
            <person name="Palenik B."/>
            <person name="Grimwood J."/>
            <person name="Aerts A."/>
            <person name="Rouze P."/>
            <person name="Salamov A."/>
            <person name="Putnam N."/>
            <person name="Dupont C."/>
            <person name="Jorgensen R."/>
            <person name="Derelle E."/>
            <person name="Rombauts S."/>
            <person name="Zhou K."/>
            <person name="Otillar R."/>
            <person name="Merchant S.S."/>
            <person name="Podell S."/>
            <person name="Gaasterland T."/>
            <person name="Napoli C."/>
            <person name="Gendler K."/>
            <person name="Manuell A."/>
            <person name="Tai V."/>
            <person name="Vallon O."/>
            <person name="Piganeau G."/>
            <person name="Jancek S."/>
            <person name="Heijde M."/>
            <person name="Jabbari K."/>
            <person name="Bowler C."/>
            <person name="Lohr M."/>
            <person name="Robbens S."/>
            <person name="Werner G."/>
            <person name="Dubchak I."/>
            <person name="Pazour G.J."/>
            <person name="Ren Q."/>
            <person name="Paulsen I."/>
            <person name="Delwiche C."/>
            <person name="Schmutz J."/>
            <person name="Rokhsar D."/>
            <person name="Van de Peer Y."/>
            <person name="Moreau H."/>
            <person name="Grigoriev I.V."/>
        </authorList>
    </citation>
    <scope>NUCLEOTIDE SEQUENCE [LARGE SCALE GENOMIC DNA]</scope>
    <source>
        <strain evidence="7 8">CCE9901</strain>
    </source>
</reference>
<keyword evidence="2" id="KW-0645">Protease</keyword>
<dbReference type="AlphaFoldDB" id="A4S5J8"/>
<dbReference type="GO" id="GO:0016926">
    <property type="term" value="P:protein desumoylation"/>
    <property type="evidence" value="ECO:0007669"/>
    <property type="project" value="UniProtKB-ARBA"/>
</dbReference>
<dbReference type="PANTHER" id="PTHR46915:SF2">
    <property type="entry name" value="UBIQUITIN-LIKE PROTEASE 4"/>
    <property type="match status" value="1"/>
</dbReference>
<feature type="compositionally biased region" description="Basic and acidic residues" evidence="5">
    <location>
        <begin position="705"/>
        <end position="722"/>
    </location>
</feature>
<dbReference type="InterPro" id="IPR003653">
    <property type="entry name" value="Peptidase_C48_C"/>
</dbReference>
<dbReference type="EMBL" id="CP000592">
    <property type="protein sequence ID" value="ABO98915.1"/>
    <property type="molecule type" value="Genomic_DNA"/>
</dbReference>
<organism evidence="7 8">
    <name type="scientific">Ostreococcus lucimarinus (strain CCE9901)</name>
    <dbReference type="NCBI Taxonomy" id="436017"/>
    <lineage>
        <taxon>Eukaryota</taxon>
        <taxon>Viridiplantae</taxon>
        <taxon>Chlorophyta</taxon>
        <taxon>Mamiellophyceae</taxon>
        <taxon>Mamiellales</taxon>
        <taxon>Bathycoccaceae</taxon>
        <taxon>Ostreococcus</taxon>
    </lineage>
</organism>
<dbReference type="PANTHER" id="PTHR46915">
    <property type="entry name" value="UBIQUITIN-LIKE PROTEASE 4-RELATED"/>
    <property type="match status" value="1"/>
</dbReference>
<sequence>MDARMRRARREHEKIARTYAEAHENVGTRENGTTRDADALRRERVKTSHLIAKVNETKVGANATLVRRKEYLDRMIANAEEREALMEDGGSEARGGGAATTTTRRDAPQEWTTMGQMAERKSPAKSLRERDARDFQPEKYRFDDEKASPSAAEAVNGLSRALDDIDGDLGSMSSLSPDRYPGRKETASWDTLARQPTSHGSRQLDAALGRAGAPEAKSTPTTISTYFKKSAGATQPTTTTAAVDDFAAAATDKSRERLPMSPPPPKRRAKSTRGDPASPMVVDLLETSDEENPLENESRGVQSLDPVSLTSENGEIRRSTRSSRYRSLQNTVGNLATDYPDSKTKGSVQITLGDLEHLRDGEMLNDQCVDFYLKYIQVEMLGANAFEILDKVHIFNSFFYQKLAQKHDRDRSNVDAATASHARVKNWTKGVDIFTKSFLMIPVHSNLHWSLVIVCYPNGTDERQPMMLHLDSMTQHGGHNSEVVSKTVRRYLSKEWKTQKGDDTESKFDARYMPTYRVNVPRQNNGCDCGVFILAFLEKFLTEQPEILKKSDVQRAAQKRSFGMDDAGKFLRKNWFPNEFVDELRAKLSLLVIQRIQASLAENDASKLILNAANEEQMKDYEHRQWRTKQAVSKAERDRKKRMEAMEAERRRKLEPQDLSDDDDAKTKASDAKDVDFEISREVRVKKQPTKTRQTQIFSGSHWNKAREKEPVREETRDEKPFEPFAGPSYKIGRHTRARAPSPSADWTSGTTRPKYGNANLLKRAERSRAKQNGEEERSAADDESPGQAKAKLNDANEKLSERIKGMTSRVFSTK</sequence>
<feature type="compositionally biased region" description="Basic and acidic residues" evidence="5">
    <location>
        <begin position="792"/>
        <end position="805"/>
    </location>
</feature>
<evidence type="ECO:0000313" key="8">
    <source>
        <dbReference type="Proteomes" id="UP000001568"/>
    </source>
</evidence>
<feature type="region of interest" description="Disordered" evidence="5">
    <location>
        <begin position="84"/>
        <end position="219"/>
    </location>
</feature>
<dbReference type="GO" id="GO:0008234">
    <property type="term" value="F:cysteine-type peptidase activity"/>
    <property type="evidence" value="ECO:0007669"/>
    <property type="project" value="UniProtKB-KW"/>
</dbReference>
<feature type="domain" description="Ubiquitin-like protease family profile" evidence="6">
    <location>
        <begin position="348"/>
        <end position="540"/>
    </location>
</feature>
<feature type="compositionally biased region" description="Basic and acidic residues" evidence="5">
    <location>
        <begin position="763"/>
        <end position="781"/>
    </location>
</feature>
<dbReference type="InterPro" id="IPR038765">
    <property type="entry name" value="Papain-like_cys_pep_sf"/>
</dbReference>
<keyword evidence="4" id="KW-0788">Thiol protease</keyword>
<comment type="similarity">
    <text evidence="1">Belongs to the peptidase C48 family.</text>
</comment>
<evidence type="ECO:0000256" key="3">
    <source>
        <dbReference type="ARBA" id="ARBA00022801"/>
    </source>
</evidence>
<feature type="compositionally biased region" description="Basic and acidic residues" evidence="5">
    <location>
        <begin position="118"/>
        <end position="147"/>
    </location>
</feature>
<dbReference type="GeneID" id="5004650"/>
<feature type="region of interest" description="Disordered" evidence="5">
    <location>
        <begin position="250"/>
        <end position="328"/>
    </location>
</feature>
<dbReference type="KEGG" id="olu:OSTLU_17568"/>
<protein>
    <recommendedName>
        <fullName evidence="6">Ubiquitin-like protease family profile domain-containing protein</fullName>
    </recommendedName>
</protein>
<dbReference type="STRING" id="436017.A4S5J8"/>
<dbReference type="PROSITE" id="PS50600">
    <property type="entry name" value="ULP_PROTEASE"/>
    <property type="match status" value="1"/>
</dbReference>
<feature type="region of interest" description="Disordered" evidence="5">
    <location>
        <begin position="685"/>
        <end position="815"/>
    </location>
</feature>
<dbReference type="RefSeq" id="XP_001420622.1">
    <property type="nucleotide sequence ID" value="XM_001420585.1"/>
</dbReference>
<keyword evidence="3" id="KW-0378">Hydrolase</keyword>
<proteinExistence type="inferred from homology"/>
<dbReference type="Gene3D" id="1.10.418.20">
    <property type="match status" value="1"/>
</dbReference>
<evidence type="ECO:0000313" key="7">
    <source>
        <dbReference type="EMBL" id="ABO98915.1"/>
    </source>
</evidence>
<dbReference type="Gramene" id="ABO98915">
    <property type="protein sequence ID" value="ABO98915"/>
    <property type="gene ID" value="OSTLU_17568"/>
</dbReference>
<feature type="region of interest" description="Disordered" evidence="5">
    <location>
        <begin position="1"/>
        <end position="37"/>
    </location>
</feature>
<gene>
    <name evidence="7" type="ORF">OSTLU_17568</name>
</gene>
<dbReference type="HOGENOM" id="CLU_346618_0_0_1"/>
<accession>A4S5J8</accession>
<feature type="compositionally biased region" description="Polar residues" evidence="5">
    <location>
        <begin position="691"/>
        <end position="702"/>
    </location>
</feature>
<name>A4S5J8_OSTLU</name>
<dbReference type="Pfam" id="PF02902">
    <property type="entry name" value="Peptidase_C48"/>
    <property type="match status" value="1"/>
</dbReference>
<dbReference type="OMA" id="FFYQKLA"/>
<dbReference type="eggNOG" id="KOG0779">
    <property type="taxonomic scope" value="Eukaryota"/>
</dbReference>
<evidence type="ECO:0000259" key="6">
    <source>
        <dbReference type="PROSITE" id="PS50600"/>
    </source>
</evidence>
<evidence type="ECO:0000256" key="1">
    <source>
        <dbReference type="ARBA" id="ARBA00005234"/>
    </source>
</evidence>
<dbReference type="SUPFAM" id="SSF54001">
    <property type="entry name" value="Cysteine proteinases"/>
    <property type="match status" value="1"/>
</dbReference>
<feature type="region of interest" description="Disordered" evidence="5">
    <location>
        <begin position="621"/>
        <end position="673"/>
    </location>
</feature>